<evidence type="ECO:0000313" key="3">
    <source>
        <dbReference type="EMBL" id="GEQ55117.1"/>
    </source>
</evidence>
<keyword evidence="5" id="KW-1185">Reference proteome</keyword>
<dbReference type="AlphaFoldDB" id="A0AAN4ZSA3"/>
<dbReference type="Pfam" id="PF07314">
    <property type="entry name" value="Lit"/>
    <property type="match status" value="1"/>
</dbReference>
<dbReference type="EMBL" id="BKBO01000034">
    <property type="protein sequence ID" value="GEQ50102.1"/>
    <property type="molecule type" value="Genomic_DNA"/>
</dbReference>
<dbReference type="RefSeq" id="WP_124006136.1">
    <property type="nucleotide sequence ID" value="NZ_BJYN01000032.1"/>
</dbReference>
<evidence type="ECO:0000313" key="4">
    <source>
        <dbReference type="Proteomes" id="UP000886597"/>
    </source>
</evidence>
<name>A0AAN4ZSA3_9ENTE</name>
<keyword evidence="1" id="KW-1133">Transmembrane helix</keyword>
<dbReference type="KEGG" id="tkr:C7K43_06565"/>
<sequence>MKKSQIWFERLGICCLYLTFISLAVALTINARFIYVADIDYLNILDYVNLSKERLLENYDQLMAFLNRPWVTELSLPDFPMSTGGRAHFYDVKKLFIFDYVVFLITMFPSIFFFFYLQKNKRFWRLIQPFKWGMVAPVFLGALMAVGFDTFFVTFHELFFSNDDWMFDPVTDPIINVLPEQYFMHCFLFFFILIEFFFLVMILIGKRELKRL</sequence>
<gene>
    <name evidence="2" type="ORF">TK11N_19540</name>
    <name evidence="3" type="ORF">TK2N_19610</name>
</gene>
<dbReference type="InterPro" id="IPR010178">
    <property type="entry name" value="Lit"/>
</dbReference>
<feature type="transmembrane region" description="Helical" evidence="1">
    <location>
        <begin position="138"/>
        <end position="162"/>
    </location>
</feature>
<protein>
    <submittedName>
        <fullName evidence="3">Membrane protein</fullName>
    </submittedName>
</protein>
<dbReference type="GeneID" id="69985606"/>
<comment type="caution">
    <text evidence="3">The sequence shown here is derived from an EMBL/GenBank/DDBJ whole genome shotgun (WGS) entry which is preliminary data.</text>
</comment>
<keyword evidence="1" id="KW-0472">Membrane</keyword>
<reference evidence="3" key="1">
    <citation type="submission" date="2019-08" db="EMBL/GenBank/DDBJ databases">
        <authorList>
            <person name="Ishikawa M."/>
            <person name="Suzuki T."/>
            <person name="Matsutani M."/>
        </authorList>
    </citation>
    <scope>NUCLEOTIDE SEQUENCE</scope>
    <source>
        <strain evidence="3">7C1</strain>
        <strain evidence="2">8C4</strain>
    </source>
</reference>
<evidence type="ECO:0000256" key="1">
    <source>
        <dbReference type="SAM" id="Phobius"/>
    </source>
</evidence>
<reference evidence="3" key="2">
    <citation type="journal article" date="2020" name="Int. Dairy J.">
        <title>Lactic acid bacterial diversity in Brie cheese focusing on salt concentration and pH of isolation medium and characterisation of halophilic and alkaliphilic lactic acid bacterial isolates.</title>
        <authorList>
            <person name="Unno R."/>
            <person name="Matsutani M."/>
            <person name="Suzuki T."/>
            <person name="Kodama K."/>
            <person name="Matsushita H."/>
            <person name="Yamasato K."/>
            <person name="Koizumi Y."/>
            <person name="Ishikawa M."/>
        </authorList>
    </citation>
    <scope>NUCLEOTIDE SEQUENCE</scope>
    <source>
        <strain evidence="3">7C1</strain>
        <strain evidence="2">8C4</strain>
    </source>
</reference>
<proteinExistence type="predicted"/>
<dbReference type="Proteomes" id="UP000886597">
    <property type="component" value="Unassembled WGS sequence"/>
</dbReference>
<accession>A0AAN4ZSA3</accession>
<feature type="transmembrane region" description="Helical" evidence="1">
    <location>
        <begin position="182"/>
        <end position="204"/>
    </location>
</feature>
<feature type="transmembrane region" description="Helical" evidence="1">
    <location>
        <begin position="12"/>
        <end position="35"/>
    </location>
</feature>
<keyword evidence="1" id="KW-0812">Transmembrane</keyword>
<evidence type="ECO:0000313" key="5">
    <source>
        <dbReference type="Proteomes" id="UP000886607"/>
    </source>
</evidence>
<feature type="transmembrane region" description="Helical" evidence="1">
    <location>
        <begin position="95"/>
        <end position="117"/>
    </location>
</feature>
<organism evidence="3 4">
    <name type="scientific">Tetragenococcus koreensis</name>
    <dbReference type="NCBI Taxonomy" id="290335"/>
    <lineage>
        <taxon>Bacteria</taxon>
        <taxon>Bacillati</taxon>
        <taxon>Bacillota</taxon>
        <taxon>Bacilli</taxon>
        <taxon>Lactobacillales</taxon>
        <taxon>Enterococcaceae</taxon>
        <taxon>Tetragenococcus</taxon>
    </lineage>
</organism>
<dbReference type="EMBL" id="BKBQ01000034">
    <property type="protein sequence ID" value="GEQ55117.1"/>
    <property type="molecule type" value="Genomic_DNA"/>
</dbReference>
<evidence type="ECO:0000313" key="2">
    <source>
        <dbReference type="EMBL" id="GEQ50102.1"/>
    </source>
</evidence>
<dbReference type="Proteomes" id="UP000886607">
    <property type="component" value="Unassembled WGS sequence"/>
</dbReference>
<dbReference type="NCBIfam" id="TIGR01906">
    <property type="entry name" value="integ_TIGR01906"/>
    <property type="match status" value="1"/>
</dbReference>